<dbReference type="InterPro" id="IPR027417">
    <property type="entry name" value="P-loop_NTPase"/>
</dbReference>
<dbReference type="PANTHER" id="PTHR43581:SF2">
    <property type="entry name" value="EXCINUCLEASE ATPASE SUBUNIT"/>
    <property type="match status" value="1"/>
</dbReference>
<dbReference type="InterPro" id="IPR003959">
    <property type="entry name" value="ATPase_AAA_core"/>
</dbReference>
<evidence type="ECO:0000313" key="3">
    <source>
        <dbReference type="EMBL" id="APT30814.1"/>
    </source>
</evidence>
<keyword evidence="5" id="KW-1185">Reference proteome</keyword>
<dbReference type="EMBL" id="CP015367">
    <property type="protein sequence ID" value="APT30814.1"/>
    <property type="molecule type" value="Genomic_DNA"/>
</dbReference>
<dbReference type="Pfam" id="PF13304">
    <property type="entry name" value="AAA_21"/>
    <property type="match status" value="1"/>
</dbReference>
<dbReference type="Pfam" id="PF13476">
    <property type="entry name" value="AAA_23"/>
    <property type="match status" value="1"/>
</dbReference>
<evidence type="ECO:0000313" key="6">
    <source>
        <dbReference type="Proteomes" id="UP000199140"/>
    </source>
</evidence>
<dbReference type="Proteomes" id="UP000185487">
    <property type="component" value="Chromosome"/>
</dbReference>
<dbReference type="Gene3D" id="3.40.50.300">
    <property type="entry name" value="P-loop containing nucleotide triphosphate hydrolases"/>
    <property type="match status" value="1"/>
</dbReference>
<dbReference type="EMBL" id="FOPK01000001">
    <property type="protein sequence ID" value="SFG26443.1"/>
    <property type="molecule type" value="Genomic_DNA"/>
</dbReference>
<name>A0AAE8HN22_9HYPH</name>
<evidence type="ECO:0000313" key="4">
    <source>
        <dbReference type="EMBL" id="SFG26443.1"/>
    </source>
</evidence>
<dbReference type="AlphaFoldDB" id="A0AAE8HN22"/>
<dbReference type="InterPro" id="IPR051396">
    <property type="entry name" value="Bact_Antivir_Def_Nuclease"/>
</dbReference>
<reference evidence="3 5" key="1">
    <citation type="submission" date="2016-04" db="EMBL/GenBank/DDBJ databases">
        <title>Complete genome sequencing and analysis of CBMB27, Methylobacterium phyllosphaerae isolated from leaf tissues of rice (Oryza sativa L.).</title>
        <authorList>
            <person name="Lee Y."/>
            <person name="Hwangbo K."/>
            <person name="Chung H."/>
            <person name="Yoo J."/>
            <person name="Kim K.Y."/>
            <person name="Sa T.M."/>
            <person name="Um Y."/>
            <person name="Madhaiyan M."/>
        </authorList>
    </citation>
    <scope>NUCLEOTIDE SEQUENCE [LARGE SCALE GENOMIC DNA]</scope>
    <source>
        <strain evidence="3 5">CBMB27</strain>
    </source>
</reference>
<dbReference type="PANTHER" id="PTHR43581">
    <property type="entry name" value="ATP/GTP PHOSPHATASE"/>
    <property type="match status" value="1"/>
</dbReference>
<dbReference type="SUPFAM" id="SSF52540">
    <property type="entry name" value="P-loop containing nucleoside triphosphate hydrolases"/>
    <property type="match status" value="1"/>
</dbReference>
<feature type="domain" description="Rad50/SbcC-type AAA" evidence="2">
    <location>
        <begin position="27"/>
        <end position="75"/>
    </location>
</feature>
<dbReference type="Proteomes" id="UP000199140">
    <property type="component" value="Unassembled WGS sequence"/>
</dbReference>
<dbReference type="GO" id="GO:0016887">
    <property type="term" value="F:ATP hydrolysis activity"/>
    <property type="evidence" value="ECO:0007669"/>
    <property type="project" value="InterPro"/>
</dbReference>
<dbReference type="InterPro" id="IPR038729">
    <property type="entry name" value="Rad50/SbcC_AAA"/>
</dbReference>
<evidence type="ECO:0000259" key="1">
    <source>
        <dbReference type="Pfam" id="PF13304"/>
    </source>
</evidence>
<proteinExistence type="predicted"/>
<gene>
    <name evidence="3" type="ORF">MCBMB27_01523</name>
    <name evidence="4" type="ORF">SAMN05192567_101309</name>
</gene>
<evidence type="ECO:0000259" key="2">
    <source>
        <dbReference type="Pfam" id="PF13476"/>
    </source>
</evidence>
<organism evidence="4 6">
    <name type="scientific">Methylobacterium phyllosphaerae</name>
    <dbReference type="NCBI Taxonomy" id="418223"/>
    <lineage>
        <taxon>Bacteria</taxon>
        <taxon>Pseudomonadati</taxon>
        <taxon>Pseudomonadota</taxon>
        <taxon>Alphaproteobacteria</taxon>
        <taxon>Hyphomicrobiales</taxon>
        <taxon>Methylobacteriaceae</taxon>
        <taxon>Methylobacterium</taxon>
    </lineage>
</organism>
<dbReference type="GO" id="GO:0005524">
    <property type="term" value="F:ATP binding"/>
    <property type="evidence" value="ECO:0007669"/>
    <property type="project" value="InterPro"/>
</dbReference>
<protein>
    <submittedName>
        <fullName evidence="4">AAA domain-containing protein, putative AbiEii toxin, Type IV TA system</fullName>
    </submittedName>
</protein>
<feature type="domain" description="ATPase AAA-type core" evidence="1">
    <location>
        <begin position="192"/>
        <end position="273"/>
    </location>
</feature>
<accession>A0AAE8HN22</accession>
<dbReference type="RefSeq" id="WP_075381894.1">
    <property type="nucleotide sequence ID" value="NZ_CP015367.1"/>
</dbReference>
<evidence type="ECO:0000313" key="5">
    <source>
        <dbReference type="Proteomes" id="UP000185487"/>
    </source>
</evidence>
<dbReference type="KEGG" id="mphy:MCBMB27_01523"/>
<sequence length="489" mass="54961">MDIRPSDIAALTEKVKKRSFAHYLMEIKLANVRAFKGQKITLDFPVTAIIGTNVGGKSTILGAAALAYKAVKPGDFFPKSNVSDNSMADWRIEYELIDRSVDKSGTIARNARFVSAKWRREYLIDRDVVVVPIQRTVPASEQPRYKRFIGIYKEEGAVIEELSSDIRRRAGAVLGKNLKGYSVAKLKKEDSVYLMLGMQNENDYSQFHFGAGEASVIEMISSIEQAPDQALILIEEIENGLHPVATEKMTEYLIDVAKRKKSQVIFTTHSEYALKKLPPNAIWACIDGQAYQGKLSIDSLRAIKGQVEKQIAVFVEDDFAKDLLEEALRQIDSRLLDAAEVHKAGGYPFLIEVMQHHNKNPTVKIKAIAIVDGDQTEFEDETNSTYTLPGSTPELSVFNYINENVESLASVLQQRCLCPQVSQDKIVKIFEKIDLSTSDVHLYFSKIGQEMGFISELTVRKACISIYVENNKEHFEAIIQALRRRLEQG</sequence>
<reference evidence="4 6" key="2">
    <citation type="submission" date="2016-10" db="EMBL/GenBank/DDBJ databases">
        <authorList>
            <person name="Varghese N."/>
            <person name="Submissions S."/>
        </authorList>
    </citation>
    <scope>NUCLEOTIDE SEQUENCE [LARGE SCALE GENOMIC DNA]</scope>
    <source>
        <strain evidence="4 6">CBMB27</strain>
    </source>
</reference>